<keyword evidence="3" id="KW-0966">Cell projection</keyword>
<reference evidence="3 4" key="1">
    <citation type="submission" date="2018-06" db="EMBL/GenBank/DDBJ databases">
        <title>Extensive metabolic versatility and redundancy in microbially diverse, dynamic hydrothermal sediments.</title>
        <authorList>
            <person name="Dombrowski N."/>
            <person name="Teske A."/>
            <person name="Baker B.J."/>
        </authorList>
    </citation>
    <scope>NUCLEOTIDE SEQUENCE [LARGE SCALE GENOMIC DNA]</scope>
    <source>
        <strain evidence="3">B47_G16</strain>
    </source>
</reference>
<dbReference type="GO" id="GO:0044781">
    <property type="term" value="P:bacterial-type flagellum organization"/>
    <property type="evidence" value="ECO:0007669"/>
    <property type="project" value="UniProtKB-KW"/>
</dbReference>
<comment type="caution">
    <text evidence="3">The sequence shown here is derived from an EMBL/GenBank/DDBJ whole genome shotgun (WGS) entry which is preliminary data.</text>
</comment>
<name>A0A497E3I5_UNCAE</name>
<dbReference type="InterPro" id="IPR005648">
    <property type="entry name" value="FlgD"/>
</dbReference>
<accession>A0A497E3I5</accession>
<dbReference type="EMBL" id="QMPZ01000065">
    <property type="protein sequence ID" value="RLE09062.1"/>
    <property type="molecule type" value="Genomic_DNA"/>
</dbReference>
<keyword evidence="2" id="KW-1005">Bacterial flagellum biogenesis</keyword>
<dbReference type="AlphaFoldDB" id="A0A497E3I5"/>
<keyword evidence="3" id="KW-0282">Flagellum</keyword>
<organism evidence="3 4">
    <name type="scientific">Aerophobetes bacterium</name>
    <dbReference type="NCBI Taxonomy" id="2030807"/>
    <lineage>
        <taxon>Bacteria</taxon>
        <taxon>Candidatus Aerophobota</taxon>
    </lineage>
</organism>
<evidence type="ECO:0000256" key="1">
    <source>
        <dbReference type="ARBA" id="ARBA00010577"/>
    </source>
</evidence>
<sequence length="132" mass="14939">MIEEVGTNYSSHIFQAYSGQILGKDAFLKLFLAQLENQNPWEPLDNSEFITQMAQFASLEELSNLNTNFDLMLKLEYIAQAVQLIDRKVEASDPKTGEIIQGRVDKVEWKEGAPYALIGDKSVPLTSITKIW</sequence>
<dbReference type="Pfam" id="PF03963">
    <property type="entry name" value="FlgD"/>
    <property type="match status" value="1"/>
</dbReference>
<dbReference type="Proteomes" id="UP000279422">
    <property type="component" value="Unassembled WGS sequence"/>
</dbReference>
<proteinExistence type="inferred from homology"/>
<gene>
    <name evidence="3" type="ORF">DRJ00_05135</name>
</gene>
<evidence type="ECO:0000256" key="2">
    <source>
        <dbReference type="ARBA" id="ARBA00022795"/>
    </source>
</evidence>
<comment type="similarity">
    <text evidence="1">Belongs to the FlgD family.</text>
</comment>
<evidence type="ECO:0000313" key="4">
    <source>
        <dbReference type="Proteomes" id="UP000279422"/>
    </source>
</evidence>
<protein>
    <submittedName>
        <fullName evidence="3">Flagellar hook capping protein</fullName>
    </submittedName>
</protein>
<evidence type="ECO:0000313" key="3">
    <source>
        <dbReference type="EMBL" id="RLE09062.1"/>
    </source>
</evidence>
<keyword evidence="3" id="KW-0969">Cilium</keyword>